<proteinExistence type="predicted"/>
<feature type="region of interest" description="Disordered" evidence="1">
    <location>
        <begin position="270"/>
        <end position="293"/>
    </location>
</feature>
<dbReference type="PANTHER" id="PTHR33835:SF1">
    <property type="entry name" value="METALLO-BETA-LACTAMASE DOMAIN-CONTAINING PROTEIN"/>
    <property type="match status" value="1"/>
</dbReference>
<gene>
    <name evidence="2" type="ORF">XAT740_LOCUS9580</name>
</gene>
<protein>
    <recommendedName>
        <fullName evidence="4">Metallo-beta-lactamase domain-containing protein</fullName>
    </recommendedName>
</protein>
<reference evidence="2" key="1">
    <citation type="submission" date="2021-02" db="EMBL/GenBank/DDBJ databases">
        <authorList>
            <person name="Nowell W R."/>
        </authorList>
    </citation>
    <scope>NUCLEOTIDE SEQUENCE</scope>
</reference>
<feature type="compositionally biased region" description="Polar residues" evidence="1">
    <location>
        <begin position="271"/>
        <end position="293"/>
    </location>
</feature>
<evidence type="ECO:0000256" key="1">
    <source>
        <dbReference type="SAM" id="MobiDB-lite"/>
    </source>
</evidence>
<organism evidence="2 3">
    <name type="scientific">Adineta ricciae</name>
    <name type="common">Rotifer</name>
    <dbReference type="NCBI Taxonomy" id="249248"/>
    <lineage>
        <taxon>Eukaryota</taxon>
        <taxon>Metazoa</taxon>
        <taxon>Spiralia</taxon>
        <taxon>Gnathifera</taxon>
        <taxon>Rotifera</taxon>
        <taxon>Eurotatoria</taxon>
        <taxon>Bdelloidea</taxon>
        <taxon>Adinetida</taxon>
        <taxon>Adinetidae</taxon>
        <taxon>Adineta</taxon>
    </lineage>
</organism>
<sequence>MSTVRSNPVSVEKQVLFRVGSQFWNIRVNFKKFAGLVDIGSHMSLIQLRNGNFLIINPVILTDHSRSEVDCLTENGTTIEAVIGVHPFHTLAFPSFYKIYPNAKYYGTPRHLRRLKQIPWAGSLDDCQIRRKWEPEVEMRIPAGAEFVNPLPESSNHFVSVFVFHRPSRTLHVDDTIVYGDHPSFLLKLIGFKHGTMAFHPSIKGSGLYPTVEAPSQFRSWMEKILNDWNFDNICCAHSGVKMGGAHELVSQLVNAAESLFTKLSEKNGKKTATNDVSDDNQPNLNVTDNECG</sequence>
<dbReference type="SUPFAM" id="SSF56281">
    <property type="entry name" value="Metallo-hydrolase/oxidoreductase"/>
    <property type="match status" value="1"/>
</dbReference>
<name>A0A814BQI2_ADIRI</name>
<evidence type="ECO:0000313" key="2">
    <source>
        <dbReference type="EMBL" id="CAF0931040.1"/>
    </source>
</evidence>
<dbReference type="InterPro" id="IPR036866">
    <property type="entry name" value="RibonucZ/Hydroxyglut_hydro"/>
</dbReference>
<comment type="caution">
    <text evidence="2">The sequence shown here is derived from an EMBL/GenBank/DDBJ whole genome shotgun (WGS) entry which is preliminary data.</text>
</comment>
<dbReference type="AlphaFoldDB" id="A0A814BQI2"/>
<evidence type="ECO:0008006" key="4">
    <source>
        <dbReference type="Google" id="ProtNLM"/>
    </source>
</evidence>
<dbReference type="Proteomes" id="UP000663828">
    <property type="component" value="Unassembled WGS sequence"/>
</dbReference>
<accession>A0A814BQI2</accession>
<dbReference type="PANTHER" id="PTHR33835">
    <property type="entry name" value="YALI0C07656P"/>
    <property type="match status" value="1"/>
</dbReference>
<dbReference type="EMBL" id="CAJNOR010000496">
    <property type="protein sequence ID" value="CAF0931040.1"/>
    <property type="molecule type" value="Genomic_DNA"/>
</dbReference>
<dbReference type="InterPro" id="IPR025638">
    <property type="entry name" value="DUF4336"/>
</dbReference>
<keyword evidence="3" id="KW-1185">Reference proteome</keyword>
<evidence type="ECO:0000313" key="3">
    <source>
        <dbReference type="Proteomes" id="UP000663828"/>
    </source>
</evidence>